<dbReference type="RefSeq" id="WP_093363349.1">
    <property type="nucleotide sequence ID" value="NZ_FOZZ01000001.1"/>
</dbReference>
<reference evidence="1 2" key="1">
    <citation type="submission" date="2016-10" db="EMBL/GenBank/DDBJ databases">
        <authorList>
            <person name="de Groot N.N."/>
        </authorList>
    </citation>
    <scope>NUCLEOTIDE SEQUENCE [LARGE SCALE GENOMIC DNA]</scope>
    <source>
        <strain evidence="1 2">DSM 22789</strain>
    </source>
</reference>
<organism evidence="1 2">
    <name type="scientific">Sphingobacterium wenxiniae</name>
    <dbReference type="NCBI Taxonomy" id="683125"/>
    <lineage>
        <taxon>Bacteria</taxon>
        <taxon>Pseudomonadati</taxon>
        <taxon>Bacteroidota</taxon>
        <taxon>Sphingobacteriia</taxon>
        <taxon>Sphingobacteriales</taxon>
        <taxon>Sphingobacteriaceae</taxon>
        <taxon>Sphingobacterium</taxon>
    </lineage>
</organism>
<keyword evidence="2" id="KW-1185">Reference proteome</keyword>
<dbReference type="AlphaFoldDB" id="A0A1I6P3Y0"/>
<sequence length="124" mass="14181">MDKVSNVAIPAEYNDHDFKLYDTEDLGIENGVLSIRLYSIGPSGNHFAGFKYVENELILISYEGYFRGAGSHSSRTYNFEKEQLTANTTDVIDEKETTTSEIIPLKKKKYLFENTSITDFYNQD</sequence>
<dbReference type="EMBL" id="FOZZ01000001">
    <property type="protein sequence ID" value="SFS34907.1"/>
    <property type="molecule type" value="Genomic_DNA"/>
</dbReference>
<dbReference type="Proteomes" id="UP000198785">
    <property type="component" value="Unassembled WGS sequence"/>
</dbReference>
<gene>
    <name evidence="1" type="ORF">SAMN05660206_101270</name>
</gene>
<proteinExistence type="predicted"/>
<evidence type="ECO:0000313" key="1">
    <source>
        <dbReference type="EMBL" id="SFS34907.1"/>
    </source>
</evidence>
<evidence type="ECO:0000313" key="2">
    <source>
        <dbReference type="Proteomes" id="UP000198785"/>
    </source>
</evidence>
<accession>A0A1I6P3Y0</accession>
<protein>
    <submittedName>
        <fullName evidence="1">Uncharacterized protein</fullName>
    </submittedName>
</protein>
<name>A0A1I6P3Y0_9SPHI</name>
<dbReference type="OrthoDB" id="1242812at2"/>